<dbReference type="GO" id="GO:0005634">
    <property type="term" value="C:nucleus"/>
    <property type="evidence" value="ECO:0007669"/>
    <property type="project" value="TreeGrafter"/>
</dbReference>
<dbReference type="Proteomes" id="UP000314982">
    <property type="component" value="Unassembled WGS sequence"/>
</dbReference>
<dbReference type="FunFam" id="2.30.30.140:FF:000021">
    <property type="entry name" value="Tumor suppressor p53-binding protein 1"/>
    <property type="match status" value="1"/>
</dbReference>
<reference evidence="3" key="2">
    <citation type="submission" date="2025-08" db="UniProtKB">
        <authorList>
            <consortium name="Ensembl"/>
        </authorList>
    </citation>
    <scope>IDENTIFICATION</scope>
</reference>
<evidence type="ECO:0000256" key="1">
    <source>
        <dbReference type="SAM" id="MobiDB-lite"/>
    </source>
</evidence>
<accession>A0A4W5M181</accession>
<protein>
    <recommendedName>
        <fullName evidence="2">Tumour suppressor p53-binding protein-1 Tudor domain-containing protein</fullName>
    </recommendedName>
</protein>
<reference evidence="4" key="1">
    <citation type="submission" date="2018-06" db="EMBL/GenBank/DDBJ databases">
        <title>Genome assembly of Danube salmon.</title>
        <authorList>
            <person name="Macqueen D.J."/>
            <person name="Gundappa M.K."/>
        </authorList>
    </citation>
    <scope>NUCLEOTIDE SEQUENCE [LARGE SCALE GENOMIC DNA]</scope>
</reference>
<name>A0A4W5M181_9TELE</name>
<dbReference type="GO" id="GO:0042393">
    <property type="term" value="F:histone binding"/>
    <property type="evidence" value="ECO:0007669"/>
    <property type="project" value="TreeGrafter"/>
</dbReference>
<dbReference type="AlphaFoldDB" id="A0A4W5M181"/>
<dbReference type="PANTHER" id="PTHR15321:SF3">
    <property type="entry name" value="TP53-BINDING PROTEIN 1"/>
    <property type="match status" value="1"/>
</dbReference>
<dbReference type="Gene3D" id="2.30.30.140">
    <property type="match status" value="1"/>
</dbReference>
<dbReference type="GO" id="GO:0000077">
    <property type="term" value="P:DNA damage checkpoint signaling"/>
    <property type="evidence" value="ECO:0007669"/>
    <property type="project" value="TreeGrafter"/>
</dbReference>
<dbReference type="Ensembl" id="ENSHHUT00000032859.1">
    <property type="protein sequence ID" value="ENSHHUP00000031554.1"/>
    <property type="gene ID" value="ENSHHUG00000020007.1"/>
</dbReference>
<reference evidence="3" key="3">
    <citation type="submission" date="2025-09" db="UniProtKB">
        <authorList>
            <consortium name="Ensembl"/>
        </authorList>
    </citation>
    <scope>IDENTIFICATION</scope>
</reference>
<feature type="domain" description="Tumour suppressor p53-binding protein-1 Tudor" evidence="2">
    <location>
        <begin position="180"/>
        <end position="257"/>
    </location>
</feature>
<dbReference type="CDD" id="cd20383">
    <property type="entry name" value="Tudor_53BP1"/>
    <property type="match status" value="1"/>
</dbReference>
<dbReference type="Pfam" id="PF09038">
    <property type="entry name" value="53-BP1_Tudor"/>
    <property type="match status" value="1"/>
</dbReference>
<sequence length="362" mass="39075">HPETPPSRAAAGPAHRRHVRTIQEVRTTVTRIITDVYYEDGREVDRKVTEESEEPVVDSRVLDSDISPCRTGSSMTSGDLGDVSSLSSKASSLQHSSGGTSTVTGPAQRGPDFIMPPSRGAKSARGQTAGSDFMGERVQGLHGSQAFTPLTPRGRARRGRPPSRSPLGASPYTHEGSPAGSSFVGLRVVAKWSSNGYFYSGRITKDLGEGRYRLLFDDSYECEVTGKDILLCDPIPLDTEVTALLEDEYFSTGDSAFKTTGNSEKYELGAASWGFVWWPSGPATATSTRAASPRTWARGVTGCSSMTAMSARSRARTSCCATPSPWTLRSRHCWRTSTSAQVIPRSKQLGTLKNMRSNHDVS</sequence>
<dbReference type="InterPro" id="IPR047252">
    <property type="entry name" value="TP53BP1-like"/>
</dbReference>
<evidence type="ECO:0000313" key="3">
    <source>
        <dbReference type="Ensembl" id="ENSHHUP00000031554.1"/>
    </source>
</evidence>
<feature type="compositionally biased region" description="Low complexity" evidence="1">
    <location>
        <begin position="77"/>
        <end position="99"/>
    </location>
</feature>
<dbReference type="SUPFAM" id="SSF63748">
    <property type="entry name" value="Tudor/PWWP/MBT"/>
    <property type="match status" value="1"/>
</dbReference>
<proteinExistence type="predicted"/>
<evidence type="ECO:0000259" key="2">
    <source>
        <dbReference type="Pfam" id="PF09038"/>
    </source>
</evidence>
<dbReference type="PANTHER" id="PTHR15321">
    <property type="entry name" value="TUMOR SUPPRESSOR P53-BINDING PROTEIN 1"/>
    <property type="match status" value="1"/>
</dbReference>
<feature type="region of interest" description="Disordered" evidence="1">
    <location>
        <begin position="141"/>
        <end position="179"/>
    </location>
</feature>
<keyword evidence="4" id="KW-1185">Reference proteome</keyword>
<dbReference type="GeneTree" id="ENSGT00390000011891"/>
<dbReference type="InterPro" id="IPR015125">
    <property type="entry name" value="53-BP1_Tudor"/>
</dbReference>
<organism evidence="3 4">
    <name type="scientific">Hucho hucho</name>
    <name type="common">huchen</name>
    <dbReference type="NCBI Taxonomy" id="62062"/>
    <lineage>
        <taxon>Eukaryota</taxon>
        <taxon>Metazoa</taxon>
        <taxon>Chordata</taxon>
        <taxon>Craniata</taxon>
        <taxon>Vertebrata</taxon>
        <taxon>Euteleostomi</taxon>
        <taxon>Actinopterygii</taxon>
        <taxon>Neopterygii</taxon>
        <taxon>Teleostei</taxon>
        <taxon>Protacanthopterygii</taxon>
        <taxon>Salmoniformes</taxon>
        <taxon>Salmonidae</taxon>
        <taxon>Salmoninae</taxon>
        <taxon>Hucho</taxon>
    </lineage>
</organism>
<feature type="region of interest" description="Disordered" evidence="1">
    <location>
        <begin position="48"/>
        <end position="129"/>
    </location>
</feature>
<dbReference type="GO" id="GO:0045944">
    <property type="term" value="P:positive regulation of transcription by RNA polymerase II"/>
    <property type="evidence" value="ECO:0007669"/>
    <property type="project" value="TreeGrafter"/>
</dbReference>
<evidence type="ECO:0000313" key="4">
    <source>
        <dbReference type="Proteomes" id="UP000314982"/>
    </source>
</evidence>